<dbReference type="GO" id="GO:0003676">
    <property type="term" value="F:nucleic acid binding"/>
    <property type="evidence" value="ECO:0007669"/>
    <property type="project" value="InterPro"/>
</dbReference>
<feature type="domain" description="DEAD-box RNA helicase Q" evidence="9">
    <location>
        <begin position="143"/>
        <end position="171"/>
    </location>
</feature>
<feature type="domain" description="Helicase C-terminal" evidence="8">
    <location>
        <begin position="399"/>
        <end position="554"/>
    </location>
</feature>
<dbReference type="SMART" id="SM00487">
    <property type="entry name" value="DEXDc"/>
    <property type="match status" value="1"/>
</dbReference>
<dbReference type="PROSITE" id="PS51194">
    <property type="entry name" value="HELICASE_CTER"/>
    <property type="match status" value="1"/>
</dbReference>
<keyword evidence="3" id="KW-0378">Hydrolase</keyword>
<evidence type="ECO:0000256" key="6">
    <source>
        <dbReference type="PROSITE-ProRule" id="PRU00552"/>
    </source>
</evidence>
<evidence type="ECO:0000259" key="7">
    <source>
        <dbReference type="PROSITE" id="PS51192"/>
    </source>
</evidence>
<dbReference type="PROSITE" id="PS51195">
    <property type="entry name" value="Q_MOTIF"/>
    <property type="match status" value="1"/>
</dbReference>
<dbReference type="InterPro" id="IPR001650">
    <property type="entry name" value="Helicase_C-like"/>
</dbReference>
<evidence type="ECO:0000256" key="1">
    <source>
        <dbReference type="ARBA" id="ARBA00012552"/>
    </source>
</evidence>
<keyword evidence="2" id="KW-0547">Nucleotide-binding</keyword>
<dbReference type="Pfam" id="PF00271">
    <property type="entry name" value="Helicase_C"/>
    <property type="match status" value="1"/>
</dbReference>
<evidence type="ECO:0000259" key="8">
    <source>
        <dbReference type="PROSITE" id="PS51194"/>
    </source>
</evidence>
<dbReference type="SMART" id="SM00490">
    <property type="entry name" value="HELICc"/>
    <property type="match status" value="1"/>
</dbReference>
<dbReference type="OrthoDB" id="10256233at2759"/>
<keyword evidence="4 10" id="KW-0347">Helicase</keyword>
<dbReference type="SUPFAM" id="SSF52540">
    <property type="entry name" value="P-loop containing nucleoside triphosphate hydrolases"/>
    <property type="match status" value="1"/>
</dbReference>
<dbReference type="GO" id="GO:0003724">
    <property type="term" value="F:RNA helicase activity"/>
    <property type="evidence" value="ECO:0007669"/>
    <property type="project" value="UniProtKB-EC"/>
</dbReference>
<dbReference type="Pfam" id="PF00270">
    <property type="entry name" value="DEAD"/>
    <property type="match status" value="1"/>
</dbReference>
<dbReference type="CDD" id="cd18787">
    <property type="entry name" value="SF2_C_DEAD"/>
    <property type="match status" value="1"/>
</dbReference>
<evidence type="ECO:0000256" key="2">
    <source>
        <dbReference type="ARBA" id="ARBA00022741"/>
    </source>
</evidence>
<proteinExistence type="predicted"/>
<dbReference type="GO" id="GO:0005524">
    <property type="term" value="F:ATP binding"/>
    <property type="evidence" value="ECO:0007669"/>
    <property type="project" value="UniProtKB-KW"/>
</dbReference>
<dbReference type="InterPro" id="IPR011545">
    <property type="entry name" value="DEAD/DEAH_box_helicase_dom"/>
</dbReference>
<organism evidence="10 11">
    <name type="scientific">Mizuhopecten yessoensis</name>
    <name type="common">Japanese scallop</name>
    <name type="synonym">Patinopecten yessoensis</name>
    <dbReference type="NCBI Taxonomy" id="6573"/>
    <lineage>
        <taxon>Eukaryota</taxon>
        <taxon>Metazoa</taxon>
        <taxon>Spiralia</taxon>
        <taxon>Lophotrochozoa</taxon>
        <taxon>Mollusca</taxon>
        <taxon>Bivalvia</taxon>
        <taxon>Autobranchia</taxon>
        <taxon>Pteriomorphia</taxon>
        <taxon>Pectinida</taxon>
        <taxon>Pectinoidea</taxon>
        <taxon>Pectinidae</taxon>
        <taxon>Mizuhopecten</taxon>
    </lineage>
</organism>
<gene>
    <name evidence="10" type="ORF">KP79_PYT10065</name>
</gene>
<dbReference type="InterPro" id="IPR014001">
    <property type="entry name" value="Helicase_ATP-bd"/>
</dbReference>
<dbReference type="PANTHER" id="PTHR47960">
    <property type="entry name" value="DEAD-BOX ATP-DEPENDENT RNA HELICASE 50"/>
    <property type="match status" value="1"/>
</dbReference>
<dbReference type="EMBL" id="NEDP02005114">
    <property type="protein sequence ID" value="OWF43367.1"/>
    <property type="molecule type" value="Genomic_DNA"/>
</dbReference>
<dbReference type="Proteomes" id="UP000242188">
    <property type="component" value="Unassembled WGS sequence"/>
</dbReference>
<feature type="domain" description="Helicase ATP-binding" evidence="7">
    <location>
        <begin position="174"/>
        <end position="374"/>
    </location>
</feature>
<evidence type="ECO:0000256" key="4">
    <source>
        <dbReference type="ARBA" id="ARBA00022806"/>
    </source>
</evidence>
<dbReference type="AlphaFoldDB" id="A0A210Q3P9"/>
<name>A0A210Q3P9_MIZYE</name>
<sequence>MNVNLNYLSLKGAKMSTLVTLNSTIRSQLVSVLCRQFATRTNVEVPRITTPHKLKVQFQKKERNILRKKAIQAKINMTNKRSALVISCKRVQYNHHQGQTYSEFNPSKLASHGWSNYKSIGDHFTIKANSKNPALQTINETVRTFEDFDLNEKLLEQIEELNFEYPTKIQRRTFSAVLQGQNVICAAETGSGKTLAYLLPIMELLWRMQANETAEDTPPNSPRAIIILPSQELATQVAEVANKFTKSCGIKLQLLSGKGIPTQNIRFFGKETIDIVVSTPMTLLKFFYSGKLTGARCQHLVLDEADTLLDDSFSDVIKKIMQKLQIIVPSASSALTTDDQPYVMSGTQLLLISATMPRSLDSILEDFIEIESFQRIKTESLHRLLPHVPHTFMRLHHEQKADEILRLAKESLANSIPTMIFCNKSDTCFWVHKLLKEHGIHNIVLNAQMDRKLRSGKFANFQNEAADIFVCTDICSRGLDTLRVQLVINFDLPSYVSDYIHRSGRVGRVGSKDGGRVVSFATQKWDVKLIWNIETAARKSAELENVNANIKRKITSIVQKKFRKPSEK</sequence>
<dbReference type="GO" id="GO:0016787">
    <property type="term" value="F:hydrolase activity"/>
    <property type="evidence" value="ECO:0007669"/>
    <property type="project" value="UniProtKB-KW"/>
</dbReference>
<evidence type="ECO:0000259" key="9">
    <source>
        <dbReference type="PROSITE" id="PS51195"/>
    </source>
</evidence>
<dbReference type="EC" id="3.6.4.13" evidence="1"/>
<dbReference type="STRING" id="6573.A0A210Q3P9"/>
<comment type="caution">
    <text evidence="10">The sequence shown here is derived from an EMBL/GenBank/DDBJ whole genome shotgun (WGS) entry which is preliminary data.</text>
</comment>
<keyword evidence="5" id="KW-0067">ATP-binding</keyword>
<keyword evidence="11" id="KW-1185">Reference proteome</keyword>
<dbReference type="InterPro" id="IPR027417">
    <property type="entry name" value="P-loop_NTPase"/>
</dbReference>
<evidence type="ECO:0000256" key="5">
    <source>
        <dbReference type="ARBA" id="ARBA00022840"/>
    </source>
</evidence>
<protein>
    <recommendedName>
        <fullName evidence="1">RNA helicase</fullName>
        <ecNumber evidence="1">3.6.4.13</ecNumber>
    </recommendedName>
</protein>
<feature type="short sequence motif" description="Q motif" evidence="6">
    <location>
        <begin position="143"/>
        <end position="171"/>
    </location>
</feature>
<evidence type="ECO:0000256" key="3">
    <source>
        <dbReference type="ARBA" id="ARBA00022801"/>
    </source>
</evidence>
<dbReference type="InterPro" id="IPR014014">
    <property type="entry name" value="RNA_helicase_DEAD_Q_motif"/>
</dbReference>
<dbReference type="Gene3D" id="3.40.50.300">
    <property type="entry name" value="P-loop containing nucleotide triphosphate hydrolases"/>
    <property type="match status" value="2"/>
</dbReference>
<evidence type="ECO:0000313" key="11">
    <source>
        <dbReference type="Proteomes" id="UP000242188"/>
    </source>
</evidence>
<accession>A0A210Q3P9</accession>
<dbReference type="PROSITE" id="PS51192">
    <property type="entry name" value="HELICASE_ATP_BIND_1"/>
    <property type="match status" value="1"/>
</dbReference>
<reference evidence="10 11" key="1">
    <citation type="journal article" date="2017" name="Nat. Ecol. Evol.">
        <title>Scallop genome provides insights into evolution of bilaterian karyotype and development.</title>
        <authorList>
            <person name="Wang S."/>
            <person name="Zhang J."/>
            <person name="Jiao W."/>
            <person name="Li J."/>
            <person name="Xun X."/>
            <person name="Sun Y."/>
            <person name="Guo X."/>
            <person name="Huan P."/>
            <person name="Dong B."/>
            <person name="Zhang L."/>
            <person name="Hu X."/>
            <person name="Sun X."/>
            <person name="Wang J."/>
            <person name="Zhao C."/>
            <person name="Wang Y."/>
            <person name="Wang D."/>
            <person name="Huang X."/>
            <person name="Wang R."/>
            <person name="Lv J."/>
            <person name="Li Y."/>
            <person name="Zhang Z."/>
            <person name="Liu B."/>
            <person name="Lu W."/>
            <person name="Hui Y."/>
            <person name="Liang J."/>
            <person name="Zhou Z."/>
            <person name="Hou R."/>
            <person name="Li X."/>
            <person name="Liu Y."/>
            <person name="Li H."/>
            <person name="Ning X."/>
            <person name="Lin Y."/>
            <person name="Zhao L."/>
            <person name="Xing Q."/>
            <person name="Dou J."/>
            <person name="Li Y."/>
            <person name="Mao J."/>
            <person name="Guo H."/>
            <person name="Dou H."/>
            <person name="Li T."/>
            <person name="Mu C."/>
            <person name="Jiang W."/>
            <person name="Fu Q."/>
            <person name="Fu X."/>
            <person name="Miao Y."/>
            <person name="Liu J."/>
            <person name="Yu Q."/>
            <person name="Li R."/>
            <person name="Liao H."/>
            <person name="Li X."/>
            <person name="Kong Y."/>
            <person name="Jiang Z."/>
            <person name="Chourrout D."/>
            <person name="Li R."/>
            <person name="Bao Z."/>
        </authorList>
    </citation>
    <scope>NUCLEOTIDE SEQUENCE [LARGE SCALE GENOMIC DNA]</scope>
    <source>
        <strain evidence="10 11">PY_sf001</strain>
    </source>
</reference>
<evidence type="ECO:0000313" key="10">
    <source>
        <dbReference type="EMBL" id="OWF43367.1"/>
    </source>
</evidence>